<evidence type="ECO:0000256" key="5">
    <source>
        <dbReference type="SAM" id="MobiDB-lite"/>
    </source>
</evidence>
<keyword evidence="2 6" id="KW-0812">Transmembrane</keyword>
<accession>M9R792</accession>
<dbReference type="Pfam" id="PF02600">
    <property type="entry name" value="DsbB"/>
    <property type="match status" value="1"/>
</dbReference>
<dbReference type="GO" id="GO:0006457">
    <property type="term" value="P:protein folding"/>
    <property type="evidence" value="ECO:0007669"/>
    <property type="project" value="InterPro"/>
</dbReference>
<dbReference type="HOGENOM" id="CLU_189920_0_0_5"/>
<dbReference type="AlphaFoldDB" id="M9R792"/>
<dbReference type="GO" id="GO:0016020">
    <property type="term" value="C:membrane"/>
    <property type="evidence" value="ECO:0007669"/>
    <property type="project" value="UniProtKB-SubCell"/>
</dbReference>
<evidence type="ECO:0000313" key="7">
    <source>
        <dbReference type="EMBL" id="AGI68494.1"/>
    </source>
</evidence>
<sequence length="88" mass="9534">MTKTSPAKEAAPKQVRRKHASQPPCHRCIMIRFFLMSVAGIALLQLLAPHSFVVLQGLSTLTLALLFVGGFGIIAILKSLINHLTADL</sequence>
<dbReference type="KEGG" id="oat:OAN307_c29440"/>
<keyword evidence="8" id="KW-1185">Reference proteome</keyword>
<keyword evidence="4 6" id="KW-0472">Membrane</keyword>
<dbReference type="GO" id="GO:0015035">
    <property type="term" value="F:protein-disulfide reductase activity"/>
    <property type="evidence" value="ECO:0007669"/>
    <property type="project" value="InterPro"/>
</dbReference>
<dbReference type="Proteomes" id="UP000005307">
    <property type="component" value="Chromosome"/>
</dbReference>
<dbReference type="RefSeq" id="WP_015500483.1">
    <property type="nucleotide sequence ID" value="NC_020911.1"/>
</dbReference>
<proteinExistence type="predicted"/>
<reference evidence="7 8" key="1">
    <citation type="journal article" date="2013" name="PLoS ONE">
        <title>Poles Apart: Arctic and Antarctic Octadecabacter strains Share High Genome Plasticity and a New Type of Xanthorhodopsin.</title>
        <authorList>
            <person name="Vollmers J."/>
            <person name="Voget S."/>
            <person name="Dietrich S."/>
            <person name="Gollnow K."/>
            <person name="Smits M."/>
            <person name="Meyer K."/>
            <person name="Brinkhoff T."/>
            <person name="Simon M."/>
            <person name="Daniel R."/>
        </authorList>
    </citation>
    <scope>NUCLEOTIDE SEQUENCE [LARGE SCALE GENOMIC DNA]</scope>
    <source>
        <strain evidence="7 8">307</strain>
    </source>
</reference>
<evidence type="ECO:0000256" key="6">
    <source>
        <dbReference type="SAM" id="Phobius"/>
    </source>
</evidence>
<dbReference type="InterPro" id="IPR003752">
    <property type="entry name" value="DiS_bond_form_DsbB/BdbC"/>
</dbReference>
<evidence type="ECO:0000313" key="8">
    <source>
        <dbReference type="Proteomes" id="UP000005307"/>
    </source>
</evidence>
<protein>
    <submittedName>
        <fullName evidence="7">Uncharacterized protein</fullName>
    </submittedName>
</protein>
<feature type="transmembrane region" description="Helical" evidence="6">
    <location>
        <begin position="29"/>
        <end position="48"/>
    </location>
</feature>
<comment type="subcellular location">
    <subcellularLocation>
        <location evidence="1">Membrane</location>
        <topology evidence="1">Multi-pass membrane protein</topology>
    </subcellularLocation>
</comment>
<name>M9R792_9RHOB</name>
<dbReference type="OrthoDB" id="7870995at2"/>
<evidence type="ECO:0000256" key="2">
    <source>
        <dbReference type="ARBA" id="ARBA00022692"/>
    </source>
</evidence>
<gene>
    <name evidence="7" type="ORF">OAN307_c29440</name>
</gene>
<organism evidence="7 8">
    <name type="scientific">Octadecabacter antarcticus 307</name>
    <dbReference type="NCBI Taxonomy" id="391626"/>
    <lineage>
        <taxon>Bacteria</taxon>
        <taxon>Pseudomonadati</taxon>
        <taxon>Pseudomonadota</taxon>
        <taxon>Alphaproteobacteria</taxon>
        <taxon>Rhodobacterales</taxon>
        <taxon>Roseobacteraceae</taxon>
        <taxon>Octadecabacter</taxon>
    </lineage>
</organism>
<keyword evidence="3 6" id="KW-1133">Transmembrane helix</keyword>
<dbReference type="EMBL" id="CP003740">
    <property type="protein sequence ID" value="AGI68494.1"/>
    <property type="molecule type" value="Genomic_DNA"/>
</dbReference>
<evidence type="ECO:0000256" key="3">
    <source>
        <dbReference type="ARBA" id="ARBA00022989"/>
    </source>
</evidence>
<dbReference type="eggNOG" id="ENOG502ZUN9">
    <property type="taxonomic scope" value="Bacteria"/>
</dbReference>
<dbReference type="Gene3D" id="1.20.1550.10">
    <property type="entry name" value="DsbB-like"/>
    <property type="match status" value="1"/>
</dbReference>
<dbReference type="STRING" id="391626.OAN307_c29440"/>
<evidence type="ECO:0000256" key="4">
    <source>
        <dbReference type="ARBA" id="ARBA00023136"/>
    </source>
</evidence>
<dbReference type="InterPro" id="IPR023380">
    <property type="entry name" value="DsbB-like_sf"/>
</dbReference>
<dbReference type="SUPFAM" id="SSF158442">
    <property type="entry name" value="DsbB-like"/>
    <property type="match status" value="1"/>
</dbReference>
<evidence type="ECO:0000256" key="1">
    <source>
        <dbReference type="ARBA" id="ARBA00004141"/>
    </source>
</evidence>
<feature type="transmembrane region" description="Helical" evidence="6">
    <location>
        <begin position="54"/>
        <end position="77"/>
    </location>
</feature>
<feature type="region of interest" description="Disordered" evidence="5">
    <location>
        <begin position="1"/>
        <end position="22"/>
    </location>
</feature>